<feature type="compositionally biased region" description="Basic and acidic residues" evidence="2">
    <location>
        <begin position="205"/>
        <end position="219"/>
    </location>
</feature>
<gene>
    <name evidence="4" type="ORF">A6E15_00195</name>
</gene>
<keyword evidence="4" id="KW-0648">Protein biosynthesis</keyword>
<dbReference type="InterPro" id="IPR000649">
    <property type="entry name" value="IF-2B-related"/>
</dbReference>
<dbReference type="GO" id="GO:0046523">
    <property type="term" value="F:S-methyl-5-thioribose-1-phosphate isomerase activity"/>
    <property type="evidence" value="ECO:0007669"/>
    <property type="project" value="TreeGrafter"/>
</dbReference>
<accession>A0A1S8ASB9</accession>
<dbReference type="InterPro" id="IPR042529">
    <property type="entry name" value="IF_2B-like_C"/>
</dbReference>
<dbReference type="Proteomes" id="UP000189370">
    <property type="component" value="Unassembled WGS sequence"/>
</dbReference>
<keyword evidence="4" id="KW-0396">Initiation factor</keyword>
<evidence type="ECO:0000256" key="1">
    <source>
        <dbReference type="RuleBase" id="RU003814"/>
    </source>
</evidence>
<dbReference type="GO" id="GO:0003743">
    <property type="term" value="F:translation initiation factor activity"/>
    <property type="evidence" value="ECO:0007669"/>
    <property type="project" value="UniProtKB-KW"/>
</dbReference>
<dbReference type="Pfam" id="PF00293">
    <property type="entry name" value="NUDIX"/>
    <property type="match status" value="1"/>
</dbReference>
<dbReference type="Gene3D" id="3.40.50.10470">
    <property type="entry name" value="Translation initiation factor eif-2b, domain 2"/>
    <property type="match status" value="1"/>
</dbReference>
<dbReference type="InterPro" id="IPR015797">
    <property type="entry name" value="NUDIX_hydrolase-like_dom_sf"/>
</dbReference>
<dbReference type="RefSeq" id="WP_076142845.1">
    <property type="nucleotide sequence ID" value="NZ_LWLN01000001.1"/>
</dbReference>
<reference evidence="5" key="1">
    <citation type="submission" date="2016-04" db="EMBL/GenBank/DDBJ databases">
        <authorList>
            <person name="Chen S.-C."/>
            <person name="Lai M.-C."/>
        </authorList>
    </citation>
    <scope>NUCLEOTIDE SEQUENCE [LARGE SCALE GENOMIC DNA]</scope>
    <source>
        <strain evidence="5">AB14</strain>
    </source>
</reference>
<dbReference type="Pfam" id="PF01008">
    <property type="entry name" value="IF-2B"/>
    <property type="match status" value="1"/>
</dbReference>
<feature type="region of interest" description="Disordered" evidence="2">
    <location>
        <begin position="178"/>
        <end position="221"/>
    </location>
</feature>
<comment type="similarity">
    <text evidence="1">Belongs to the eIF-2B alpha/beta/delta subunits family.</text>
</comment>
<dbReference type="SUPFAM" id="SSF55811">
    <property type="entry name" value="Nudix"/>
    <property type="match status" value="1"/>
</dbReference>
<dbReference type="PANTHER" id="PTHR43475">
    <property type="entry name" value="METHYLTHIORIBOSE-1-PHOSPHATE ISOMERASE"/>
    <property type="match status" value="1"/>
</dbReference>
<feature type="domain" description="Nudix hydrolase" evidence="3">
    <location>
        <begin position="11"/>
        <end position="144"/>
    </location>
</feature>
<dbReference type="InterPro" id="IPR037171">
    <property type="entry name" value="NagB/RpiA_transferase-like"/>
</dbReference>
<name>A0A1S8ASB9_9EURY</name>
<dbReference type="PROSITE" id="PS51462">
    <property type="entry name" value="NUDIX"/>
    <property type="match status" value="1"/>
</dbReference>
<dbReference type="InterPro" id="IPR000086">
    <property type="entry name" value="NUDIX_hydrolase_dom"/>
</dbReference>
<dbReference type="GO" id="GO:0019509">
    <property type="term" value="P:L-methionine salvage from methylthioadenosine"/>
    <property type="evidence" value="ECO:0007669"/>
    <property type="project" value="TreeGrafter"/>
</dbReference>
<dbReference type="EMBL" id="LWLN01000001">
    <property type="protein sequence ID" value="OLZ39496.1"/>
    <property type="molecule type" value="Genomic_DNA"/>
</dbReference>
<dbReference type="Gene3D" id="3.90.79.10">
    <property type="entry name" value="Nucleoside Triphosphate Pyrophosphohydrolase"/>
    <property type="match status" value="1"/>
</dbReference>
<sequence>MCPDTDTTSDDPAHVVTAFLRHRSDVCCLRRSDAVGTYRGQWGGVSGFAAGNPDEQVRTEIREETGLEPGETVSIVRSGRPVAFEDPDLEREWVVHPYLFDCDTREIELSEEHDAAEWAPPTAILEDDRETVPELWTAYERVAPTVRSIAADDEHGAAFLSVRALEVLRDRAGLLVAEREESSEGSEIPRANGEPVSEATSSPRNGERGTREPGPRPADERDELTELAGRLLEARPSMAVLRNRVNRAMAGAAGDDRDDWGAPAVLESALSTIERALAADTETATNAADRLDGSVATLSRSGTVLEALEAGEPSRVFVAESRPAREGIDVAERLAATTDCTVTVHTDAAVAAVLAREDVDRVVVGADTVLPDGSVVNKTGTRTLAVAAAREAIPVSVVAATAKVSTREAVSLESGDRSAVYDGDAAIDALNPTFDVTPADCVTEIVTERGALAPAEIEAVATELRDLETW</sequence>
<dbReference type="OrthoDB" id="27639at2157"/>
<dbReference type="STRING" id="301967.A6E15_00195"/>
<proteinExistence type="inferred from homology"/>
<dbReference type="PANTHER" id="PTHR43475:SF3">
    <property type="entry name" value="TRANSLATION INITIATION FACTOR EIF-2B SUBUNIT FAMILY PROTEIN (AFU_ORTHOLOGUE AFUA_2G14290)"/>
    <property type="match status" value="1"/>
</dbReference>
<dbReference type="SUPFAM" id="SSF100950">
    <property type="entry name" value="NagB/RpiA/CoA transferase-like"/>
    <property type="match status" value="1"/>
</dbReference>
<protein>
    <submittedName>
        <fullName evidence="4">Initiation factor 2B</fullName>
    </submittedName>
</protein>
<comment type="caution">
    <text evidence="4">The sequence shown here is derived from an EMBL/GenBank/DDBJ whole genome shotgun (WGS) entry which is preliminary data.</text>
</comment>
<evidence type="ECO:0000256" key="2">
    <source>
        <dbReference type="SAM" id="MobiDB-lite"/>
    </source>
</evidence>
<keyword evidence="5" id="KW-1185">Reference proteome</keyword>
<dbReference type="AlphaFoldDB" id="A0A1S8ASB9"/>
<evidence type="ECO:0000313" key="4">
    <source>
        <dbReference type="EMBL" id="OLZ39496.1"/>
    </source>
</evidence>
<evidence type="ECO:0000259" key="3">
    <source>
        <dbReference type="PROSITE" id="PS51462"/>
    </source>
</evidence>
<organism evidence="4 5">
    <name type="scientific">Natrinema saccharevitans</name>
    <dbReference type="NCBI Taxonomy" id="301967"/>
    <lineage>
        <taxon>Archaea</taxon>
        <taxon>Methanobacteriati</taxon>
        <taxon>Methanobacteriota</taxon>
        <taxon>Stenosarchaea group</taxon>
        <taxon>Halobacteria</taxon>
        <taxon>Halobacteriales</taxon>
        <taxon>Natrialbaceae</taxon>
        <taxon>Natrinema</taxon>
    </lineage>
</organism>
<evidence type="ECO:0000313" key="5">
    <source>
        <dbReference type="Proteomes" id="UP000189370"/>
    </source>
</evidence>